<reference evidence="2" key="1">
    <citation type="submission" date="2021-02" db="EMBL/GenBank/DDBJ databases">
        <authorList>
            <person name="Nowell W R."/>
        </authorList>
    </citation>
    <scope>NUCLEOTIDE SEQUENCE</scope>
</reference>
<dbReference type="EMBL" id="CAJNOQ010004832">
    <property type="protein sequence ID" value="CAF1075797.1"/>
    <property type="molecule type" value="Genomic_DNA"/>
</dbReference>
<proteinExistence type="predicted"/>
<keyword evidence="1" id="KW-0812">Transmembrane</keyword>
<dbReference type="OrthoDB" id="10682273at2759"/>
<evidence type="ECO:0000313" key="3">
    <source>
        <dbReference type="EMBL" id="CAF3842300.1"/>
    </source>
</evidence>
<dbReference type="Proteomes" id="UP000681722">
    <property type="component" value="Unassembled WGS sequence"/>
</dbReference>
<dbReference type="EMBL" id="CAJOBC010004831">
    <property type="protein sequence ID" value="CAF3842300.1"/>
    <property type="molecule type" value="Genomic_DNA"/>
</dbReference>
<feature type="transmembrane region" description="Helical" evidence="1">
    <location>
        <begin position="12"/>
        <end position="30"/>
    </location>
</feature>
<evidence type="ECO:0000256" key="1">
    <source>
        <dbReference type="SAM" id="Phobius"/>
    </source>
</evidence>
<keyword evidence="4" id="KW-1185">Reference proteome</keyword>
<dbReference type="Proteomes" id="UP000663829">
    <property type="component" value="Unassembled WGS sequence"/>
</dbReference>
<keyword evidence="1" id="KW-1133">Transmembrane helix</keyword>
<organism evidence="2 4">
    <name type="scientific">Didymodactylos carnosus</name>
    <dbReference type="NCBI Taxonomy" id="1234261"/>
    <lineage>
        <taxon>Eukaryota</taxon>
        <taxon>Metazoa</taxon>
        <taxon>Spiralia</taxon>
        <taxon>Gnathifera</taxon>
        <taxon>Rotifera</taxon>
        <taxon>Eurotatoria</taxon>
        <taxon>Bdelloidea</taxon>
        <taxon>Philodinida</taxon>
        <taxon>Philodinidae</taxon>
        <taxon>Didymodactylos</taxon>
    </lineage>
</organism>
<protein>
    <recommendedName>
        <fullName evidence="5">Alpha-1,3-mannosyltransferase CMT1</fullName>
    </recommendedName>
</protein>
<dbReference type="AlphaFoldDB" id="A0A814M9C4"/>
<keyword evidence="1" id="KW-0472">Membrane</keyword>
<sequence>MNRNSKRYILKLLFIAFIVINAGIITPIYIRTVKYNDGGDSAAAGENKKPVSLSILTTTTTTIQVVSNHNDVSFWNYGIDLETLPKPRSTLNISVLLTELKQSYVIIAACAHNEARNIEGLQSVVNMITHYFGRYTVLLGESDSKDNTLEKLRRWALNDTASNVHLFALGNLTAVEKNITSRTMRIAHCRNTLLNAARTEFELSKSQYFFVCDPSQASDLSVFTRENFLSNFMYDRNEWAAFTATQTYDYYDIWPLRSKLVNHDALDMVNRYKANWTFWPAWDNFVTPYKRPIPLDYPHLIEVNSAFGGAAIYQSKYLKSCNYSGWLVDKEVSEHVPFHECIKNISGGGARIFINPKFQTATDWKD</sequence>
<gene>
    <name evidence="2" type="ORF">GPM918_LOCUS17513</name>
    <name evidence="3" type="ORF">SRO942_LOCUS17509</name>
</gene>
<evidence type="ECO:0008006" key="5">
    <source>
        <dbReference type="Google" id="ProtNLM"/>
    </source>
</evidence>
<comment type="caution">
    <text evidence="2">The sequence shown here is derived from an EMBL/GenBank/DDBJ whole genome shotgun (WGS) entry which is preliminary data.</text>
</comment>
<name>A0A814M9C4_9BILA</name>
<evidence type="ECO:0000313" key="4">
    <source>
        <dbReference type="Proteomes" id="UP000663829"/>
    </source>
</evidence>
<accession>A0A814M9C4</accession>
<evidence type="ECO:0000313" key="2">
    <source>
        <dbReference type="EMBL" id="CAF1075797.1"/>
    </source>
</evidence>